<dbReference type="InterPro" id="IPR006093">
    <property type="entry name" value="Oxy_OxRdtase_FAD_BS"/>
</dbReference>
<comment type="similarity">
    <text evidence="2">Belongs to the oxygen-dependent FAD-linked oxidoreductase family.</text>
</comment>
<dbReference type="Proteomes" id="UP000824469">
    <property type="component" value="Unassembled WGS sequence"/>
</dbReference>
<dbReference type="InterPro" id="IPR012951">
    <property type="entry name" value="BBE"/>
</dbReference>
<dbReference type="AlphaFoldDB" id="A0AA38LEV7"/>
<evidence type="ECO:0000256" key="6">
    <source>
        <dbReference type="ARBA" id="ARBA00023002"/>
    </source>
</evidence>
<feature type="domain" description="FAD-binding PCMH-type" evidence="8">
    <location>
        <begin position="46"/>
        <end position="220"/>
    </location>
</feature>
<dbReference type="Pfam" id="PF01565">
    <property type="entry name" value="FAD_binding_4"/>
    <property type="match status" value="1"/>
</dbReference>
<dbReference type="OMA" id="QPDEIWS"/>
<comment type="cofactor">
    <cofactor evidence="1">
        <name>FAD</name>
        <dbReference type="ChEBI" id="CHEBI:57692"/>
    </cofactor>
</comment>
<keyword evidence="4" id="KW-0732">Signal</keyword>
<evidence type="ECO:0000313" key="9">
    <source>
        <dbReference type="EMBL" id="KAH9321919.1"/>
    </source>
</evidence>
<proteinExistence type="inferred from homology"/>
<dbReference type="EMBL" id="JAHRHJ020000003">
    <property type="protein sequence ID" value="KAH9321919.1"/>
    <property type="molecule type" value="Genomic_DNA"/>
</dbReference>
<reference evidence="9 10" key="1">
    <citation type="journal article" date="2021" name="Nat. Plants">
        <title>The Taxus genome provides insights into paclitaxel biosynthesis.</title>
        <authorList>
            <person name="Xiong X."/>
            <person name="Gou J."/>
            <person name="Liao Q."/>
            <person name="Li Y."/>
            <person name="Zhou Q."/>
            <person name="Bi G."/>
            <person name="Li C."/>
            <person name="Du R."/>
            <person name="Wang X."/>
            <person name="Sun T."/>
            <person name="Guo L."/>
            <person name="Liang H."/>
            <person name="Lu P."/>
            <person name="Wu Y."/>
            <person name="Zhang Z."/>
            <person name="Ro D.K."/>
            <person name="Shang Y."/>
            <person name="Huang S."/>
            <person name="Yan J."/>
        </authorList>
    </citation>
    <scope>NUCLEOTIDE SEQUENCE [LARGE SCALE GENOMIC DNA]</scope>
    <source>
        <strain evidence="9">Ta-2019</strain>
    </source>
</reference>
<evidence type="ECO:0000256" key="1">
    <source>
        <dbReference type="ARBA" id="ARBA00001974"/>
    </source>
</evidence>
<keyword evidence="6" id="KW-0560">Oxidoreductase</keyword>
<keyword evidence="3" id="KW-0285">Flavoprotein</keyword>
<evidence type="ECO:0000313" key="10">
    <source>
        <dbReference type="Proteomes" id="UP000824469"/>
    </source>
</evidence>
<evidence type="ECO:0000259" key="8">
    <source>
        <dbReference type="PROSITE" id="PS51387"/>
    </source>
</evidence>
<dbReference type="InterPro" id="IPR016167">
    <property type="entry name" value="FAD-bd_PCMH_sub1"/>
</dbReference>
<keyword evidence="7" id="KW-0325">Glycoprotein</keyword>
<sequence length="510" mass="56524">MEGAKAASVEGLVDCLIQNDVSNFRGSDFEEMLNFSIQNLRYTESNVPKPSVLIVPQSKREVQAAVTCCRQQGFQIRVRSGGHGYEGTSCTAEEPFAIIDLVKLNAVNVDLASETAWLQAGATLGETYHAISQASPAYGFSAGTCPTVGSGGHISGGGFGFLSRKYGLAADNVVDAEVVDANGVLLNRKSMGEDLFWAIRGGGGGCWGVVVAWKVKLLPLPPAVTVFNVSRLGLHTVTDLVYKWQTVAPNLEREFYLSAFVGANLPEAPNQGISATFKGMYLGPKTALLKSITSVFPDLGIESHDCEEVTWIQSVLFFSGLAPAQIHDKNNLRDRYLWDKNYFFAKSDYVREPIPESAIVGVCKILQQEPRGYIIMDPYGGKMAEIESDSIPFPHRAGNLYDIQYLVAWYDDNSNEANYIAWLRKLYAYMTPFVSNNPRAAYVNYTDLDLGTMSLFSNETSPVDIARKWGEKYFLRNFERLVHVKTIFDPENMFRNLQSIPPDMRLRDTI</sequence>
<dbReference type="PANTHER" id="PTHR32448">
    <property type="entry name" value="OS08G0158400 PROTEIN"/>
    <property type="match status" value="1"/>
</dbReference>
<keyword evidence="5" id="KW-0274">FAD</keyword>
<dbReference type="Gene3D" id="3.30.43.10">
    <property type="entry name" value="Uridine Diphospho-n-acetylenolpyruvylglucosamine Reductase, domain 2"/>
    <property type="match status" value="1"/>
</dbReference>
<accession>A0AA38LEV7</accession>
<evidence type="ECO:0000256" key="4">
    <source>
        <dbReference type="ARBA" id="ARBA00022729"/>
    </source>
</evidence>
<evidence type="ECO:0000256" key="3">
    <source>
        <dbReference type="ARBA" id="ARBA00022630"/>
    </source>
</evidence>
<dbReference type="SUPFAM" id="SSF56176">
    <property type="entry name" value="FAD-binding/transporter-associated domain-like"/>
    <property type="match status" value="1"/>
</dbReference>
<dbReference type="GO" id="GO:0071949">
    <property type="term" value="F:FAD binding"/>
    <property type="evidence" value="ECO:0007669"/>
    <property type="project" value="InterPro"/>
</dbReference>
<gene>
    <name evidence="9" type="ORF">KI387_016558</name>
</gene>
<dbReference type="InterPro" id="IPR016169">
    <property type="entry name" value="FAD-bd_PCMH_sub2"/>
</dbReference>
<dbReference type="Pfam" id="PF08031">
    <property type="entry name" value="BBE"/>
    <property type="match status" value="1"/>
</dbReference>
<dbReference type="InterPro" id="IPR036318">
    <property type="entry name" value="FAD-bd_PCMH-like_sf"/>
</dbReference>
<dbReference type="InterPro" id="IPR016166">
    <property type="entry name" value="FAD-bd_PCMH"/>
</dbReference>
<name>A0AA38LEV7_TAXCH</name>
<evidence type="ECO:0000256" key="5">
    <source>
        <dbReference type="ARBA" id="ARBA00022827"/>
    </source>
</evidence>
<comment type="caution">
    <text evidence="9">The sequence shown here is derived from an EMBL/GenBank/DDBJ whole genome shotgun (WGS) entry which is preliminary data.</text>
</comment>
<evidence type="ECO:0000256" key="2">
    <source>
        <dbReference type="ARBA" id="ARBA00005466"/>
    </source>
</evidence>
<evidence type="ECO:0000256" key="7">
    <source>
        <dbReference type="ARBA" id="ARBA00023180"/>
    </source>
</evidence>
<dbReference type="Gene3D" id="3.30.465.10">
    <property type="match status" value="1"/>
</dbReference>
<dbReference type="GO" id="GO:0016491">
    <property type="term" value="F:oxidoreductase activity"/>
    <property type="evidence" value="ECO:0007669"/>
    <property type="project" value="UniProtKB-KW"/>
</dbReference>
<dbReference type="PROSITE" id="PS51387">
    <property type="entry name" value="FAD_PCMH"/>
    <property type="match status" value="1"/>
</dbReference>
<dbReference type="InterPro" id="IPR006094">
    <property type="entry name" value="Oxid_FAD_bind_N"/>
</dbReference>
<organism evidence="9 10">
    <name type="scientific">Taxus chinensis</name>
    <name type="common">Chinese yew</name>
    <name type="synonym">Taxus wallichiana var. chinensis</name>
    <dbReference type="NCBI Taxonomy" id="29808"/>
    <lineage>
        <taxon>Eukaryota</taxon>
        <taxon>Viridiplantae</taxon>
        <taxon>Streptophyta</taxon>
        <taxon>Embryophyta</taxon>
        <taxon>Tracheophyta</taxon>
        <taxon>Spermatophyta</taxon>
        <taxon>Pinopsida</taxon>
        <taxon>Pinidae</taxon>
        <taxon>Conifers II</taxon>
        <taxon>Cupressales</taxon>
        <taxon>Taxaceae</taxon>
        <taxon>Taxus</taxon>
    </lineage>
</organism>
<dbReference type="Gene3D" id="3.40.462.20">
    <property type="match status" value="1"/>
</dbReference>
<dbReference type="PROSITE" id="PS00862">
    <property type="entry name" value="OX2_COVAL_FAD"/>
    <property type="match status" value="1"/>
</dbReference>
<keyword evidence="10" id="KW-1185">Reference proteome</keyword>
<protein>
    <recommendedName>
        <fullName evidence="8">FAD-binding PCMH-type domain-containing protein</fullName>
    </recommendedName>
</protein>